<dbReference type="GO" id="GO:0005634">
    <property type="term" value="C:nucleus"/>
    <property type="evidence" value="ECO:0007669"/>
    <property type="project" value="UniProtKB-SubCell"/>
</dbReference>
<keyword evidence="5 9" id="KW-0949">S-adenosyl-L-methionine</keyword>
<organism evidence="12 13">
    <name type="scientific">Oldenlandia corymbosa var. corymbosa</name>
    <dbReference type="NCBI Taxonomy" id="529605"/>
    <lineage>
        <taxon>Eukaryota</taxon>
        <taxon>Viridiplantae</taxon>
        <taxon>Streptophyta</taxon>
        <taxon>Embryophyta</taxon>
        <taxon>Tracheophyta</taxon>
        <taxon>Spermatophyta</taxon>
        <taxon>Magnoliopsida</taxon>
        <taxon>eudicotyledons</taxon>
        <taxon>Gunneridae</taxon>
        <taxon>Pentapetalae</taxon>
        <taxon>asterids</taxon>
        <taxon>lamiids</taxon>
        <taxon>Gentianales</taxon>
        <taxon>Rubiaceae</taxon>
        <taxon>Rubioideae</taxon>
        <taxon>Spermacoceae</taxon>
        <taxon>Hedyotis-Oldenlandia complex</taxon>
        <taxon>Oldenlandia</taxon>
    </lineage>
</organism>
<evidence type="ECO:0000256" key="9">
    <source>
        <dbReference type="PROSITE-ProRule" id="PRU01016"/>
    </source>
</evidence>
<proteinExistence type="inferred from homology"/>
<keyword evidence="13" id="KW-1185">Reference proteome</keyword>
<dbReference type="PANTHER" id="PTHR23068">
    <property type="entry name" value="DNA CYTOSINE-5- -METHYLTRANSFERASE 3-RELATED"/>
    <property type="match status" value="1"/>
</dbReference>
<dbReference type="AlphaFoldDB" id="A0AAV1CTK7"/>
<dbReference type="GO" id="GO:0003886">
    <property type="term" value="F:DNA (cytosine-5-)-methyltransferase activity"/>
    <property type="evidence" value="ECO:0007669"/>
    <property type="project" value="UniProtKB-EC"/>
</dbReference>
<dbReference type="InterPro" id="IPR050390">
    <property type="entry name" value="C5-Methyltransferase"/>
</dbReference>
<dbReference type="EC" id="2.1.1.37" evidence="2"/>
<evidence type="ECO:0000313" key="12">
    <source>
        <dbReference type="EMBL" id="CAI9098936.1"/>
    </source>
</evidence>
<keyword evidence="7" id="KW-0238">DNA-binding</keyword>
<dbReference type="InterPro" id="IPR001525">
    <property type="entry name" value="C5_MeTfrase"/>
</dbReference>
<feature type="domain" description="SAM-dependent MTase DRM-type" evidence="11">
    <location>
        <begin position="254"/>
        <end position="585"/>
    </location>
</feature>
<dbReference type="PANTHER" id="PTHR23068:SF25">
    <property type="entry name" value="DNA (CYTOSINE-5)-METHYLTRANSFERASE DRM2"/>
    <property type="match status" value="1"/>
</dbReference>
<dbReference type="EMBL" id="OX459120">
    <property type="protein sequence ID" value="CAI9098936.1"/>
    <property type="molecule type" value="Genomic_DNA"/>
</dbReference>
<keyword evidence="6" id="KW-0677">Repeat</keyword>
<evidence type="ECO:0000256" key="5">
    <source>
        <dbReference type="ARBA" id="ARBA00022691"/>
    </source>
</evidence>
<keyword evidence="3 9" id="KW-0489">Methyltransferase</keyword>
<evidence type="ECO:0000256" key="6">
    <source>
        <dbReference type="ARBA" id="ARBA00022737"/>
    </source>
</evidence>
<evidence type="ECO:0000259" key="11">
    <source>
        <dbReference type="PROSITE" id="PS51680"/>
    </source>
</evidence>
<evidence type="ECO:0000256" key="3">
    <source>
        <dbReference type="ARBA" id="ARBA00022603"/>
    </source>
</evidence>
<evidence type="ECO:0000256" key="2">
    <source>
        <dbReference type="ARBA" id="ARBA00011975"/>
    </source>
</evidence>
<dbReference type="Pfam" id="PF00145">
    <property type="entry name" value="DNA_methylase"/>
    <property type="match status" value="1"/>
</dbReference>
<gene>
    <name evidence="12" type="ORF">OLC1_LOCUS9043</name>
</gene>
<evidence type="ECO:0000313" key="13">
    <source>
        <dbReference type="Proteomes" id="UP001161247"/>
    </source>
</evidence>
<dbReference type="SUPFAM" id="SSF53335">
    <property type="entry name" value="S-adenosyl-L-methionine-dependent methyltransferases"/>
    <property type="match status" value="2"/>
</dbReference>
<dbReference type="Gene3D" id="3.40.50.150">
    <property type="entry name" value="Vaccinia Virus protein VP39"/>
    <property type="match status" value="2"/>
</dbReference>
<name>A0AAV1CTK7_OLDCO</name>
<evidence type="ECO:0000256" key="8">
    <source>
        <dbReference type="ARBA" id="ARBA00023242"/>
    </source>
</evidence>
<dbReference type="InterPro" id="IPR029063">
    <property type="entry name" value="SAM-dependent_MTases_sf"/>
</dbReference>
<dbReference type="InterPro" id="IPR030380">
    <property type="entry name" value="SAM_MeTfrase_DRM"/>
</dbReference>
<comment type="similarity">
    <text evidence="9">Belongs to the class I-like SAM-binding methyltransferase superfamily. C5-methyltransferase family.</text>
</comment>
<keyword evidence="8" id="KW-0539">Nucleus</keyword>
<evidence type="ECO:0000256" key="7">
    <source>
        <dbReference type="ARBA" id="ARBA00023125"/>
    </source>
</evidence>
<dbReference type="GO" id="GO:0003677">
    <property type="term" value="F:DNA binding"/>
    <property type="evidence" value="ECO:0007669"/>
    <property type="project" value="UniProtKB-KW"/>
</dbReference>
<evidence type="ECO:0000256" key="10">
    <source>
        <dbReference type="SAM" id="MobiDB-lite"/>
    </source>
</evidence>
<feature type="compositionally biased region" description="Low complexity" evidence="10">
    <location>
        <begin position="30"/>
        <end position="44"/>
    </location>
</feature>
<feature type="region of interest" description="Disordered" evidence="10">
    <location>
        <begin position="178"/>
        <end position="225"/>
    </location>
</feature>
<dbReference type="PROSITE" id="PS51680">
    <property type="entry name" value="SAM_MT_DRM"/>
    <property type="match status" value="1"/>
</dbReference>
<dbReference type="PROSITE" id="PS51679">
    <property type="entry name" value="SAM_MT_C5"/>
    <property type="match status" value="1"/>
</dbReference>
<accession>A0AAV1CTK7</accession>
<reference evidence="12" key="1">
    <citation type="submission" date="2023-03" db="EMBL/GenBank/DDBJ databases">
        <authorList>
            <person name="Julca I."/>
        </authorList>
    </citation>
    <scope>NUCLEOTIDE SEQUENCE</scope>
</reference>
<dbReference type="GO" id="GO:0032259">
    <property type="term" value="P:methylation"/>
    <property type="evidence" value="ECO:0007669"/>
    <property type="project" value="UniProtKB-KW"/>
</dbReference>
<evidence type="ECO:0000256" key="4">
    <source>
        <dbReference type="ARBA" id="ARBA00022679"/>
    </source>
</evidence>
<dbReference type="Proteomes" id="UP001161247">
    <property type="component" value="Chromosome 3"/>
</dbReference>
<sequence length="585" mass="66488">MVQENNDGSGSIDWSAHVLDKANPASFPTSSGPSAGESSSSHSGNIKRFLEMGFPDKLVVKALEEHGEESEDSTIVDAILTYMTLENEAAEERKCTDVAECSSGYDENRLYLSDSDDWNDYWFEDEENMELLTENDKKKLTLQNMGFSVEDAETATEKCPEASIDELSDFIFAVQTARKEEEEEEPANLPTEVRPNLNDSRREVGKRKKRAVYPESQGTKKRREIQSQEIERIRIPKPMVGFGLPRVHDSQLVTSRILPEQAMGPPYFYYENVAQTPKGVWKTISSYLYNVVPEFVDSKYFSAAARKRGYVHNLPIEGRSELLPILPCTIHEAFPYTREWWPSWDPRTQLNCLLTSTPTAVLQKEIRKTLQVYDELHAEPPEKVKKEILGKCRRWNLLWVGKNRVAQLEPNEIEILLGFPENHTRGIGMSTRNRYKSLGNSFQVNTVAYHLSVLKRLYPEGINVLSLFSGIGGAEVALHRLGIPLKNVVSVEISEDNRKIIQTWWENTLQPGKLLHFDDVQRFNEKTIQELITSLGGFDLVIGGSPCNNLAGRNVNSRDGLEGKDSSLFYDYVRILKTVRSIMRN</sequence>
<dbReference type="Gene3D" id="3.90.120.10">
    <property type="entry name" value="DNA Methylase, subunit A, domain 2"/>
    <property type="match status" value="1"/>
</dbReference>
<protein>
    <recommendedName>
        <fullName evidence="2">DNA (cytosine-5-)-methyltransferase</fullName>
        <ecNumber evidence="2">2.1.1.37</ecNumber>
    </recommendedName>
</protein>
<comment type="subcellular location">
    <subcellularLocation>
        <location evidence="1">Nucleus</location>
    </subcellularLocation>
</comment>
<feature type="active site" evidence="9">
    <location>
        <position position="547"/>
    </location>
</feature>
<evidence type="ECO:0000256" key="1">
    <source>
        <dbReference type="ARBA" id="ARBA00004123"/>
    </source>
</evidence>
<feature type="region of interest" description="Disordered" evidence="10">
    <location>
        <begin position="23"/>
        <end position="46"/>
    </location>
</feature>
<keyword evidence="4 9" id="KW-0808">Transferase</keyword>